<feature type="chain" id="PRO_5004934412" description="NTF2-like domain-containing protein" evidence="1">
    <location>
        <begin position="19"/>
        <end position="184"/>
    </location>
</feature>
<sequence>MKFSSLIVPFALVASVAASGLLKRDTSGCCCGCLAQSAAESIVDQYISILTHTNVTTANATAQALLDENYTEISDSILSLEGLPLGNATFVGKQEYINGVLNSPPVEGVNTLEVLVAGCTKILWYWLFTGIGSGEYEVKGFNLFTLSDVGQISVVNLEFNSIAWGLDTGYQIVFPPNGSAPTRN</sequence>
<dbReference type="Proteomes" id="UP000019484">
    <property type="component" value="Unassembled WGS sequence"/>
</dbReference>
<evidence type="ECO:0000313" key="4">
    <source>
        <dbReference type="Proteomes" id="UP000019484"/>
    </source>
</evidence>
<keyword evidence="4" id="KW-1185">Reference proteome</keyword>
<dbReference type="InterPro" id="IPR058645">
    <property type="entry name" value="NTF2-like_dom_7"/>
</dbReference>
<organism evidence="3 4">
    <name type="scientific">Capronia coronata CBS 617.96</name>
    <dbReference type="NCBI Taxonomy" id="1182541"/>
    <lineage>
        <taxon>Eukaryota</taxon>
        <taxon>Fungi</taxon>
        <taxon>Dikarya</taxon>
        <taxon>Ascomycota</taxon>
        <taxon>Pezizomycotina</taxon>
        <taxon>Eurotiomycetes</taxon>
        <taxon>Chaetothyriomycetidae</taxon>
        <taxon>Chaetothyriales</taxon>
        <taxon>Herpotrichiellaceae</taxon>
        <taxon>Capronia</taxon>
    </lineage>
</organism>
<reference evidence="3 4" key="1">
    <citation type="submission" date="2013-03" db="EMBL/GenBank/DDBJ databases">
        <title>The Genome Sequence of Capronia coronata CBS 617.96.</title>
        <authorList>
            <consortium name="The Broad Institute Genomics Platform"/>
            <person name="Cuomo C."/>
            <person name="de Hoog S."/>
            <person name="Gorbushina A."/>
            <person name="Walker B."/>
            <person name="Young S.K."/>
            <person name="Zeng Q."/>
            <person name="Gargeya S."/>
            <person name="Fitzgerald M."/>
            <person name="Haas B."/>
            <person name="Abouelleil A."/>
            <person name="Allen A.W."/>
            <person name="Alvarado L."/>
            <person name="Arachchi H.M."/>
            <person name="Berlin A.M."/>
            <person name="Chapman S.B."/>
            <person name="Gainer-Dewar J."/>
            <person name="Goldberg J."/>
            <person name="Griggs A."/>
            <person name="Gujja S."/>
            <person name="Hansen M."/>
            <person name="Howarth C."/>
            <person name="Imamovic A."/>
            <person name="Ireland A."/>
            <person name="Larimer J."/>
            <person name="McCowan C."/>
            <person name="Murphy C."/>
            <person name="Pearson M."/>
            <person name="Poon T.W."/>
            <person name="Priest M."/>
            <person name="Roberts A."/>
            <person name="Saif S."/>
            <person name="Shea T."/>
            <person name="Sisk P."/>
            <person name="Sykes S."/>
            <person name="Wortman J."/>
            <person name="Nusbaum C."/>
            <person name="Birren B."/>
        </authorList>
    </citation>
    <scope>NUCLEOTIDE SEQUENCE [LARGE SCALE GENOMIC DNA]</scope>
    <source>
        <strain evidence="3 4">CBS 617.96</strain>
    </source>
</reference>
<evidence type="ECO:0000313" key="3">
    <source>
        <dbReference type="EMBL" id="EXJ86097.1"/>
    </source>
</evidence>
<gene>
    <name evidence="3" type="ORF">A1O1_06466</name>
</gene>
<comment type="caution">
    <text evidence="3">The sequence shown here is derived from an EMBL/GenBank/DDBJ whole genome shotgun (WGS) entry which is preliminary data.</text>
</comment>
<name>W9XZV9_9EURO</name>
<dbReference type="EMBL" id="AMWN01000005">
    <property type="protein sequence ID" value="EXJ86097.1"/>
    <property type="molecule type" value="Genomic_DNA"/>
</dbReference>
<dbReference type="GeneID" id="19161334"/>
<dbReference type="RefSeq" id="XP_007725535.1">
    <property type="nucleotide sequence ID" value="XM_007727345.1"/>
</dbReference>
<dbReference type="eggNOG" id="ENOG502RKZB">
    <property type="taxonomic scope" value="Eukaryota"/>
</dbReference>
<evidence type="ECO:0000256" key="1">
    <source>
        <dbReference type="SAM" id="SignalP"/>
    </source>
</evidence>
<protein>
    <recommendedName>
        <fullName evidence="2">NTF2-like domain-containing protein</fullName>
    </recommendedName>
</protein>
<feature type="signal peptide" evidence="1">
    <location>
        <begin position="1"/>
        <end position="18"/>
    </location>
</feature>
<accession>W9XZV9</accession>
<dbReference type="Pfam" id="PF26534">
    <property type="entry name" value="NTF2_7"/>
    <property type="match status" value="1"/>
</dbReference>
<evidence type="ECO:0000259" key="2">
    <source>
        <dbReference type="Pfam" id="PF26534"/>
    </source>
</evidence>
<keyword evidence="1" id="KW-0732">Signal</keyword>
<proteinExistence type="predicted"/>
<dbReference type="HOGENOM" id="CLU_096573_2_1_1"/>
<dbReference type="OrthoDB" id="5596743at2759"/>
<feature type="domain" description="NTF2-like" evidence="2">
    <location>
        <begin position="33"/>
        <end position="170"/>
    </location>
</feature>
<dbReference type="AlphaFoldDB" id="W9XZV9"/>